<accession>A0A6J7HCL3</accession>
<dbReference type="Pfam" id="PF01025">
    <property type="entry name" value="GrpE"/>
    <property type="match status" value="1"/>
</dbReference>
<dbReference type="CDD" id="cd00446">
    <property type="entry name" value="GrpE"/>
    <property type="match status" value="1"/>
</dbReference>
<feature type="compositionally biased region" description="Acidic residues" evidence="3">
    <location>
        <begin position="63"/>
        <end position="75"/>
    </location>
</feature>
<keyword evidence="2" id="KW-0143">Chaperone</keyword>
<feature type="compositionally biased region" description="Low complexity" evidence="3">
    <location>
        <begin position="76"/>
        <end position="90"/>
    </location>
</feature>
<name>A0A6J7HCL3_9ZZZZ</name>
<dbReference type="PANTHER" id="PTHR21237:SF23">
    <property type="entry name" value="GRPE PROTEIN HOMOLOG, MITOCHONDRIAL"/>
    <property type="match status" value="1"/>
</dbReference>
<comment type="similarity">
    <text evidence="1">Belongs to the GrpE family.</text>
</comment>
<dbReference type="SUPFAM" id="SSF51064">
    <property type="entry name" value="Head domain of nucleotide exchange factor GrpE"/>
    <property type="match status" value="1"/>
</dbReference>
<evidence type="ECO:0000313" key="4">
    <source>
        <dbReference type="EMBL" id="CAB4914603.1"/>
    </source>
</evidence>
<dbReference type="PROSITE" id="PS01071">
    <property type="entry name" value="GRPE"/>
    <property type="match status" value="1"/>
</dbReference>
<dbReference type="InterPro" id="IPR009012">
    <property type="entry name" value="GrpE_head"/>
</dbReference>
<dbReference type="GO" id="GO:0051082">
    <property type="term" value="F:unfolded protein binding"/>
    <property type="evidence" value="ECO:0007669"/>
    <property type="project" value="TreeGrafter"/>
</dbReference>
<feature type="compositionally biased region" description="Acidic residues" evidence="3">
    <location>
        <begin position="91"/>
        <end position="117"/>
    </location>
</feature>
<dbReference type="GO" id="GO:0000774">
    <property type="term" value="F:adenyl-nucleotide exchange factor activity"/>
    <property type="evidence" value="ECO:0007669"/>
    <property type="project" value="InterPro"/>
</dbReference>
<organism evidence="4">
    <name type="scientific">freshwater metagenome</name>
    <dbReference type="NCBI Taxonomy" id="449393"/>
    <lineage>
        <taxon>unclassified sequences</taxon>
        <taxon>metagenomes</taxon>
        <taxon>ecological metagenomes</taxon>
    </lineage>
</organism>
<dbReference type="InterPro" id="IPR013805">
    <property type="entry name" value="GrpE_CC"/>
</dbReference>
<evidence type="ECO:0000256" key="3">
    <source>
        <dbReference type="SAM" id="MobiDB-lite"/>
    </source>
</evidence>
<gene>
    <name evidence="4" type="ORF">UFOPK3564_01483</name>
</gene>
<dbReference type="PANTHER" id="PTHR21237">
    <property type="entry name" value="GRPE PROTEIN"/>
    <property type="match status" value="1"/>
</dbReference>
<feature type="compositionally biased region" description="Basic and acidic residues" evidence="3">
    <location>
        <begin position="1"/>
        <end position="10"/>
    </location>
</feature>
<dbReference type="AlphaFoldDB" id="A0A6J7HCL3"/>
<dbReference type="GO" id="GO:0006457">
    <property type="term" value="P:protein folding"/>
    <property type="evidence" value="ECO:0007669"/>
    <property type="project" value="InterPro"/>
</dbReference>
<feature type="region of interest" description="Disordered" evidence="3">
    <location>
        <begin position="1"/>
        <end position="122"/>
    </location>
</feature>
<reference evidence="4" key="1">
    <citation type="submission" date="2020-05" db="EMBL/GenBank/DDBJ databases">
        <authorList>
            <person name="Chiriac C."/>
            <person name="Salcher M."/>
            <person name="Ghai R."/>
            <person name="Kavagutti S V."/>
        </authorList>
    </citation>
    <scope>NUCLEOTIDE SEQUENCE</scope>
</reference>
<dbReference type="GO" id="GO:0051087">
    <property type="term" value="F:protein-folding chaperone binding"/>
    <property type="evidence" value="ECO:0007669"/>
    <property type="project" value="InterPro"/>
</dbReference>
<dbReference type="Gene3D" id="3.90.20.20">
    <property type="match status" value="1"/>
</dbReference>
<dbReference type="EMBL" id="CAFBMK010000074">
    <property type="protein sequence ID" value="CAB4914603.1"/>
    <property type="molecule type" value="Genomic_DNA"/>
</dbReference>
<proteinExistence type="inferred from homology"/>
<sequence>MTDDPRKHETSATPTGTDADGPVPAPTGTGQGNVTDRPIPADDAAGGSTGRNTPDDGSVPGDVEGEPADADDDPADAGPAGSAGEQAEAAEQADEAEAEIAADGEPVEAEAEPVAEEPDWKDRYVRSVAELDNVRKRARRDAAAGEAKGVAKLAKALLPALDNLDRALAHVDQVQEQDPAHPAGDTQLVEGVRIVHREIHAALSQAGIEAYDPTGEPFDPHAHEALTQQPAPEGTPPGTILAVFQAGYRRGDDVLRAAKVVVAG</sequence>
<dbReference type="GO" id="GO:0042803">
    <property type="term" value="F:protein homodimerization activity"/>
    <property type="evidence" value="ECO:0007669"/>
    <property type="project" value="InterPro"/>
</dbReference>
<dbReference type="InterPro" id="IPR000740">
    <property type="entry name" value="GrpE"/>
</dbReference>
<evidence type="ECO:0000256" key="1">
    <source>
        <dbReference type="ARBA" id="ARBA00009054"/>
    </source>
</evidence>
<protein>
    <submittedName>
        <fullName evidence="4">Unannotated protein</fullName>
    </submittedName>
</protein>
<evidence type="ECO:0000256" key="2">
    <source>
        <dbReference type="ARBA" id="ARBA00023186"/>
    </source>
</evidence>
<dbReference type="SUPFAM" id="SSF58014">
    <property type="entry name" value="Coiled-coil domain of nucleotide exchange factor GrpE"/>
    <property type="match status" value="1"/>
</dbReference>
<dbReference type="Gene3D" id="2.30.22.10">
    <property type="entry name" value="Head domain of nucleotide exchange factor GrpE"/>
    <property type="match status" value="1"/>
</dbReference>
<dbReference type="PRINTS" id="PR00773">
    <property type="entry name" value="GRPEPROTEIN"/>
</dbReference>
<dbReference type="HAMAP" id="MF_01151">
    <property type="entry name" value="GrpE"/>
    <property type="match status" value="1"/>
</dbReference>